<evidence type="ECO:0000313" key="2">
    <source>
        <dbReference type="Proteomes" id="UP000006898"/>
    </source>
</evidence>
<organism evidence="1 2">
    <name type="scientific">Methylomirabilis oxygeniifera</name>
    <dbReference type="NCBI Taxonomy" id="671143"/>
    <lineage>
        <taxon>Bacteria</taxon>
        <taxon>Candidatus Methylomirabilota</taxon>
        <taxon>Candidatus Methylomirabilia</taxon>
        <taxon>Candidatus Methylomirabilales</taxon>
        <taxon>Candidatus Methylomirabilaceae</taxon>
        <taxon>Candidatus Methylomirabilis</taxon>
    </lineage>
</organism>
<dbReference type="AlphaFoldDB" id="D5MKX8"/>
<gene>
    <name evidence="1" type="ORF">DAMO_2745</name>
</gene>
<dbReference type="HOGENOM" id="CLU_3059672_0_0_0"/>
<accession>D5MKX8</accession>
<sequence>MGKIVSQLLAEALARRTRTPQPPKFQWTSRPMHALVDLSDKEAVYGVLDRDTE</sequence>
<evidence type="ECO:0000313" key="1">
    <source>
        <dbReference type="EMBL" id="CBE69818.1"/>
    </source>
</evidence>
<dbReference type="KEGG" id="mox:DAMO_2745"/>
<proteinExistence type="predicted"/>
<protein>
    <submittedName>
        <fullName evidence="1">Uncharacterized protein</fullName>
    </submittedName>
</protein>
<reference evidence="1 2" key="1">
    <citation type="journal article" date="2010" name="Nature">
        <title>Nitrite-driven anaerobic methane oxidation by oxygenic bacteria.</title>
        <authorList>
            <person name="Ettwig K.F."/>
            <person name="Butler M.K."/>
            <person name="Le Paslier D."/>
            <person name="Pelletier E."/>
            <person name="Mangenot S."/>
            <person name="Kuypers M.M.M."/>
            <person name="Schreiber F."/>
            <person name="Dutilh B.E."/>
            <person name="Zedelius J."/>
            <person name="de Beer D."/>
            <person name="Gloerich J."/>
            <person name="Wessels H.J.C.T."/>
            <person name="van Allen T."/>
            <person name="Luesken F."/>
            <person name="Wu M."/>
            <person name="van de Pas-Schoonen K.T."/>
            <person name="Op den Camp H.J.M."/>
            <person name="Janssen-Megens E.M."/>
            <person name="Francoijs K-J."/>
            <person name="Stunnenberg H."/>
            <person name="Weissenbach J."/>
            <person name="Jetten M.S.M."/>
            <person name="Strous M."/>
        </authorList>
    </citation>
    <scope>NUCLEOTIDE SEQUENCE [LARGE SCALE GENOMIC DNA]</scope>
</reference>
<dbReference type="EMBL" id="FP565575">
    <property type="protein sequence ID" value="CBE69818.1"/>
    <property type="molecule type" value="Genomic_DNA"/>
</dbReference>
<dbReference type="Proteomes" id="UP000006898">
    <property type="component" value="Chromosome"/>
</dbReference>
<name>D5MKX8_METO1</name>